<dbReference type="SMART" id="SM00093">
    <property type="entry name" value="SERPIN"/>
    <property type="match status" value="1"/>
</dbReference>
<keyword evidence="7" id="KW-0325">Glycoprotein</keyword>
<comment type="caution">
    <text evidence="11">The sequence shown here is derived from an EMBL/GenBank/DDBJ whole genome shotgun (WGS) entry which is preliminary data.</text>
</comment>
<dbReference type="Gene3D" id="2.30.39.10">
    <property type="entry name" value="Alpha-1-antitrypsin, domain 1"/>
    <property type="match status" value="1"/>
</dbReference>
<evidence type="ECO:0000256" key="1">
    <source>
        <dbReference type="ARBA" id="ARBA00004613"/>
    </source>
</evidence>
<dbReference type="PANTHER" id="PTHR11461:SF51">
    <property type="entry name" value="SERPIN I2"/>
    <property type="match status" value="1"/>
</dbReference>
<keyword evidence="12" id="KW-1185">Reference proteome</keyword>
<evidence type="ECO:0000259" key="10">
    <source>
        <dbReference type="SMART" id="SM00093"/>
    </source>
</evidence>
<dbReference type="FunFam" id="2.10.310.10:FF:000001">
    <property type="entry name" value="Serpin family A member 1"/>
    <property type="match status" value="1"/>
</dbReference>
<dbReference type="SUPFAM" id="SSF56574">
    <property type="entry name" value="Serpins"/>
    <property type="match status" value="1"/>
</dbReference>
<evidence type="ECO:0000256" key="5">
    <source>
        <dbReference type="ARBA" id="ARBA00022729"/>
    </source>
</evidence>
<comment type="similarity">
    <text evidence="2 8">Belongs to the serpin family.</text>
</comment>
<keyword evidence="6" id="KW-0722">Serine protease inhibitor</keyword>
<evidence type="ECO:0000313" key="11">
    <source>
        <dbReference type="EMBL" id="KAF6383610.1"/>
    </source>
</evidence>
<dbReference type="InterPro" id="IPR042185">
    <property type="entry name" value="Serpin_sf_2"/>
</dbReference>
<evidence type="ECO:0000313" key="12">
    <source>
        <dbReference type="Proteomes" id="UP000558488"/>
    </source>
</evidence>
<evidence type="ECO:0000256" key="6">
    <source>
        <dbReference type="ARBA" id="ARBA00022900"/>
    </source>
</evidence>
<dbReference type="Pfam" id="PF00079">
    <property type="entry name" value="Serpin"/>
    <property type="match status" value="1"/>
</dbReference>
<evidence type="ECO:0000256" key="3">
    <source>
        <dbReference type="ARBA" id="ARBA00022525"/>
    </source>
</evidence>
<dbReference type="PANTHER" id="PTHR11461">
    <property type="entry name" value="SERINE PROTEASE INHIBITOR, SERPIN"/>
    <property type="match status" value="1"/>
</dbReference>
<reference evidence="11 12" key="1">
    <citation type="journal article" date="2020" name="Nature">
        <title>Six reference-quality genomes reveal evolution of bat adaptations.</title>
        <authorList>
            <person name="Jebb D."/>
            <person name="Huang Z."/>
            <person name="Pippel M."/>
            <person name="Hughes G.M."/>
            <person name="Lavrichenko K."/>
            <person name="Devanna P."/>
            <person name="Winkler S."/>
            <person name="Jermiin L.S."/>
            <person name="Skirmuntt E.C."/>
            <person name="Katzourakis A."/>
            <person name="Burkitt-Gray L."/>
            <person name="Ray D.A."/>
            <person name="Sullivan K.A.M."/>
            <person name="Roscito J.G."/>
            <person name="Kirilenko B.M."/>
            <person name="Davalos L.M."/>
            <person name="Corthals A.P."/>
            <person name="Power M.L."/>
            <person name="Jones G."/>
            <person name="Ransome R.D."/>
            <person name="Dechmann D.K.N."/>
            <person name="Locatelli A.G."/>
            <person name="Puechmaille S.J."/>
            <person name="Fedrigo O."/>
            <person name="Jarvis E.D."/>
            <person name="Hiller M."/>
            <person name="Vernes S.C."/>
            <person name="Myers E.W."/>
            <person name="Teeling E.C."/>
        </authorList>
    </citation>
    <scope>NUCLEOTIDE SEQUENCE [LARGE SCALE GENOMIC DNA]</scope>
    <source>
        <strain evidence="11">MPipKuh1</strain>
        <tissue evidence="11">Flight muscle</tissue>
    </source>
</reference>
<accession>A0A7J8AC52</accession>
<evidence type="ECO:0000256" key="2">
    <source>
        <dbReference type="ARBA" id="ARBA00009500"/>
    </source>
</evidence>
<feature type="signal peptide" evidence="9">
    <location>
        <begin position="1"/>
        <end position="27"/>
    </location>
</feature>
<keyword evidence="3" id="KW-0964">Secreted</keyword>
<protein>
    <submittedName>
        <fullName evidence="11">Serpin family I member 2</fullName>
    </submittedName>
</protein>
<keyword evidence="4" id="KW-0646">Protease inhibitor</keyword>
<proteinExistence type="inferred from homology"/>
<dbReference type="InterPro" id="IPR036186">
    <property type="entry name" value="Serpin_sf"/>
</dbReference>
<dbReference type="PROSITE" id="PS00284">
    <property type="entry name" value="SERPIN"/>
    <property type="match status" value="1"/>
</dbReference>
<dbReference type="CDD" id="cd19576">
    <property type="entry name" value="serpinI2_pancpin"/>
    <property type="match status" value="1"/>
</dbReference>
<comment type="subcellular location">
    <subcellularLocation>
        <location evidence="1">Secreted</location>
    </subcellularLocation>
</comment>
<dbReference type="Proteomes" id="UP000558488">
    <property type="component" value="Unassembled WGS sequence"/>
</dbReference>
<dbReference type="InterPro" id="IPR042178">
    <property type="entry name" value="Serpin_sf_1"/>
</dbReference>
<keyword evidence="5 9" id="KW-0732">Signal</keyword>
<dbReference type="InterPro" id="IPR000215">
    <property type="entry name" value="Serpin_fam"/>
</dbReference>
<evidence type="ECO:0000256" key="7">
    <source>
        <dbReference type="ARBA" id="ARBA00023180"/>
    </source>
</evidence>
<feature type="domain" description="Serpin" evidence="10">
    <location>
        <begin position="40"/>
        <end position="401"/>
    </location>
</feature>
<feature type="chain" id="PRO_5029739259" evidence="9">
    <location>
        <begin position="28"/>
        <end position="414"/>
    </location>
</feature>
<organism evidence="11 12">
    <name type="scientific">Pipistrellus kuhlii</name>
    <name type="common">Kuhl's pipistrelle</name>
    <dbReference type="NCBI Taxonomy" id="59472"/>
    <lineage>
        <taxon>Eukaryota</taxon>
        <taxon>Metazoa</taxon>
        <taxon>Chordata</taxon>
        <taxon>Craniata</taxon>
        <taxon>Vertebrata</taxon>
        <taxon>Euteleostomi</taxon>
        <taxon>Mammalia</taxon>
        <taxon>Eutheria</taxon>
        <taxon>Laurasiatheria</taxon>
        <taxon>Chiroptera</taxon>
        <taxon>Yangochiroptera</taxon>
        <taxon>Vespertilionidae</taxon>
        <taxon>Pipistrellus</taxon>
    </lineage>
</organism>
<name>A0A7J8AC52_PIPKU</name>
<dbReference type="AlphaFoldDB" id="A0A7J8AC52"/>
<dbReference type="GO" id="GO:0005615">
    <property type="term" value="C:extracellular space"/>
    <property type="evidence" value="ECO:0007669"/>
    <property type="project" value="InterPro"/>
</dbReference>
<evidence type="ECO:0000256" key="9">
    <source>
        <dbReference type="SAM" id="SignalP"/>
    </source>
</evidence>
<dbReference type="EMBL" id="JACAGB010000002">
    <property type="protein sequence ID" value="KAF6383610.1"/>
    <property type="molecule type" value="Genomic_DNA"/>
</dbReference>
<dbReference type="Gene3D" id="3.30.497.10">
    <property type="entry name" value="Antithrombin, subunit I, domain 2"/>
    <property type="match status" value="1"/>
</dbReference>
<sequence length="414" mass="46853">MIQKPMREVKMLKILWSLLLAFSGSQASRPLAQRNTEFAVDLYQAICSSQKDNIIFSPLGTTLILGMVQLGAKGKAYQQIRQTLKVQENATGEEFSALKSFFSATSKKKQEFTFNLANALYLQEGFTVKEQYLHGNEKFFQSAIRLVNFQNAKACAETISAWVESKTDGKIKGMFSGEEFGPLTRLILVNAIYFKGDWKQKFRKEGTELMNFTKKDGATVKIPMMKALLRTKYGYFSESSMEYQVLELPYKDDEFSLIIILPAEEVNIEDMEKQITADLILKWFSEMQEEEVEISLPRFKVEQKLDFKETLYSLNITEIFSGGCDLSGITDSSELYVSQVVQQVFFEVNEDGSEAAGSTGVQIPVIMSLAPNQFIANHPFLFIMKNIPTGSFLFMGRVTNPDTQNVKGRDLDSL</sequence>
<dbReference type="FunFam" id="3.30.497.10:FF:000005">
    <property type="entry name" value="serpin I2 isoform X1"/>
    <property type="match status" value="1"/>
</dbReference>
<evidence type="ECO:0000256" key="8">
    <source>
        <dbReference type="RuleBase" id="RU000411"/>
    </source>
</evidence>
<dbReference type="GO" id="GO:0004867">
    <property type="term" value="F:serine-type endopeptidase inhibitor activity"/>
    <property type="evidence" value="ECO:0007669"/>
    <property type="project" value="UniProtKB-KW"/>
</dbReference>
<evidence type="ECO:0000256" key="4">
    <source>
        <dbReference type="ARBA" id="ARBA00022690"/>
    </source>
</evidence>
<dbReference type="InterPro" id="IPR023796">
    <property type="entry name" value="Serpin_dom"/>
</dbReference>
<gene>
    <name evidence="11" type="ORF">mPipKuh1_015628</name>
</gene>
<dbReference type="InterPro" id="IPR023795">
    <property type="entry name" value="Serpin_CS"/>
</dbReference>